<dbReference type="EMBL" id="MSLT01000006">
    <property type="protein sequence ID" value="OUD15563.1"/>
    <property type="molecule type" value="Genomic_DNA"/>
</dbReference>
<evidence type="ECO:0000256" key="1">
    <source>
        <dbReference type="SAM" id="Coils"/>
    </source>
</evidence>
<dbReference type="Pfam" id="PF12770">
    <property type="entry name" value="CHAT"/>
    <property type="match status" value="1"/>
</dbReference>
<keyword evidence="1" id="KW-0175">Coiled coil</keyword>
<dbReference type="Proteomes" id="UP000194798">
    <property type="component" value="Unassembled WGS sequence"/>
</dbReference>
<organism evidence="3 4">
    <name type="scientific">Thioflexithrix psekupsensis</name>
    <dbReference type="NCBI Taxonomy" id="1570016"/>
    <lineage>
        <taxon>Bacteria</taxon>
        <taxon>Pseudomonadati</taxon>
        <taxon>Pseudomonadota</taxon>
        <taxon>Gammaproteobacteria</taxon>
        <taxon>Thiotrichales</taxon>
        <taxon>Thioflexithrix</taxon>
    </lineage>
</organism>
<keyword evidence="4" id="KW-1185">Reference proteome</keyword>
<proteinExistence type="predicted"/>
<comment type="caution">
    <text evidence="3">The sequence shown here is derived from an EMBL/GenBank/DDBJ whole genome shotgun (WGS) entry which is preliminary data.</text>
</comment>
<evidence type="ECO:0000313" key="3">
    <source>
        <dbReference type="EMBL" id="OUD15563.1"/>
    </source>
</evidence>
<dbReference type="AlphaFoldDB" id="A0A251XB93"/>
<reference evidence="3 4" key="1">
    <citation type="submission" date="2016-12" db="EMBL/GenBank/DDBJ databases">
        <title>Thioflexothrix psekupsii D3 genome sequencing and assembly.</title>
        <authorList>
            <person name="Fomenkov A."/>
            <person name="Vincze T."/>
            <person name="Grabovich M."/>
            <person name="Anton B.P."/>
            <person name="Dubinina G."/>
            <person name="Orlova M."/>
            <person name="Belousova E."/>
            <person name="Roberts R.J."/>
        </authorList>
    </citation>
    <scope>NUCLEOTIDE SEQUENCE [LARGE SCALE GENOMIC DNA]</scope>
    <source>
        <strain evidence="3">D3</strain>
    </source>
</reference>
<sequence>MAQQYAGLAGKILLLYKNTGGSYGQLTRVDKQIEYYETGLTHAQSWLAMAQQHAGLADQILGLYDNHISSFGNQRLAALVIDQLPYLGVWSWVGLRRSEVAGEIAHNWRNHLSTDHDPEVIAQGCRQLWEDNVTRWHQPEQPQRVFPCLDTEDLLALAETLYLIEQSEYHKELSGLLERWENLSDFDGQNQQLRNKIQAHEQKIEQLTLALSPVHSTRLRDKLWHWPRRYFLRKQQQEQHTLRDHAQQKQYALANNPNWLKEADNLQKEILKILHHNYCQQYSLDDELWTLHNFSALTLALLSLTTDKPDEEWQDTPIWQQPERLRSFFAAPAWQSWLVPTSKFILKNWLLSPLNPNPKKAQFIQRHLSPEFSYSENFDSTLHQTLQQLTQQTDPALDPLWQQNKEKTKQLLPFFQTFTLHAQTDEDTLRREILTACLLGDIGDYLKRTLEQELAHLFPLALEQQNITVTFAALNQRLHYLVAHYEPLHSRLGEYVHNWAAVRLKEQCQQDTISLASIWDTLERSRMGLMVAQNNLPQDWKQTIGKLAWDALRDSFNRLISDLPVKPADPWSVAQAWITQFQNWLQRVSISQCQQKLQAHQAIVQLFFDPNTGTLKYLTLTREGLKLNDLPEDCAQIHWYNDEETGVADRWMDHQDNNWVVSKERKTFYDWHAAENPTDPHWQATMNSNTVQTVANALEKYAKEAKCTQLFVIFPAPLGQLPWEALDQCAAWLNRAVSISHWFHQIERYYDTQQRWLFSLSPHSNLPCAVPEALWVEQHWHTQIAKDLIKRDSPEQNYPIFQAIAELKNSRQVWLITHGQYVHGEPRLSGLQLNGADKKENIDLPIWLIQAMRFNSELVVLSACVSNVTGNAAEGWLAPLGIGPALAAAGANRVIGTLWSVNEVSTFMFAHCLCEIQANHKELELYQQVEKAKQKMRTMKQAEFTAIVEQFKQTYPDTRITCTAKFTAFQSHPNPLSHYRDWAGFIVMG</sequence>
<evidence type="ECO:0000313" key="4">
    <source>
        <dbReference type="Proteomes" id="UP000194798"/>
    </source>
</evidence>
<feature type="coiled-coil region" evidence="1">
    <location>
        <begin position="183"/>
        <end position="210"/>
    </location>
</feature>
<dbReference type="InterPro" id="IPR024983">
    <property type="entry name" value="CHAT_dom"/>
</dbReference>
<evidence type="ECO:0000259" key="2">
    <source>
        <dbReference type="Pfam" id="PF12770"/>
    </source>
</evidence>
<protein>
    <recommendedName>
        <fullName evidence="2">CHAT domain-containing protein</fullName>
    </recommendedName>
</protein>
<accession>A0A251XB93</accession>
<name>A0A251XB93_9GAMM</name>
<gene>
    <name evidence="3" type="ORF">TPSD3_03315</name>
</gene>
<feature type="domain" description="CHAT" evidence="2">
    <location>
        <begin position="696"/>
        <end position="989"/>
    </location>
</feature>